<dbReference type="EMBL" id="BSTX01000002">
    <property type="protein sequence ID" value="GLZ79059.1"/>
    <property type="molecule type" value="Genomic_DNA"/>
</dbReference>
<evidence type="ECO:0000313" key="3">
    <source>
        <dbReference type="Proteomes" id="UP001165079"/>
    </source>
</evidence>
<proteinExistence type="predicted"/>
<dbReference type="RefSeq" id="WP_285664190.1">
    <property type="nucleotide sequence ID" value="NZ_BSTX01000002.1"/>
</dbReference>
<reference evidence="2" key="1">
    <citation type="submission" date="2023-03" db="EMBL/GenBank/DDBJ databases">
        <title>Actinorhabdospora filicis NBRC 111898.</title>
        <authorList>
            <person name="Ichikawa N."/>
            <person name="Sato H."/>
            <person name="Tonouchi N."/>
        </authorList>
    </citation>
    <scope>NUCLEOTIDE SEQUENCE</scope>
    <source>
        <strain evidence="2">NBRC 111898</strain>
    </source>
</reference>
<gene>
    <name evidence="2" type="ORF">Afil01_38660</name>
</gene>
<dbReference type="AlphaFoldDB" id="A0A9W6SND8"/>
<name>A0A9W6SND8_9ACTN</name>
<dbReference type="Pfam" id="PF14062">
    <property type="entry name" value="DUF4253"/>
    <property type="match status" value="1"/>
</dbReference>
<dbReference type="InterPro" id="IPR025349">
    <property type="entry name" value="DUF4253"/>
</dbReference>
<protein>
    <recommendedName>
        <fullName evidence="1">DUF4253 domain-containing protein</fullName>
    </recommendedName>
</protein>
<comment type="caution">
    <text evidence="2">The sequence shown here is derived from an EMBL/GenBank/DDBJ whole genome shotgun (WGS) entry which is preliminary data.</text>
</comment>
<dbReference type="Proteomes" id="UP001165079">
    <property type="component" value="Unassembled WGS sequence"/>
</dbReference>
<organism evidence="2 3">
    <name type="scientific">Actinorhabdospora filicis</name>
    <dbReference type="NCBI Taxonomy" id="1785913"/>
    <lineage>
        <taxon>Bacteria</taxon>
        <taxon>Bacillati</taxon>
        <taxon>Actinomycetota</taxon>
        <taxon>Actinomycetes</taxon>
        <taxon>Micromonosporales</taxon>
        <taxon>Micromonosporaceae</taxon>
        <taxon>Actinorhabdospora</taxon>
    </lineage>
</organism>
<evidence type="ECO:0000259" key="1">
    <source>
        <dbReference type="Pfam" id="PF14062"/>
    </source>
</evidence>
<evidence type="ECO:0000313" key="2">
    <source>
        <dbReference type="EMBL" id="GLZ79059.1"/>
    </source>
</evidence>
<feature type="domain" description="DUF4253" evidence="1">
    <location>
        <begin position="169"/>
        <end position="282"/>
    </location>
</feature>
<keyword evidence="3" id="KW-1185">Reference proteome</keyword>
<accession>A0A9W6SND8</accession>
<sequence>MDLAALGLTGIARFHTFRGVPLISAKVPPGEHDRVWRELRAAHPETGLWPLLGALPAPLGASSREAWDLLRGMAPGAGPEPEPPPGSLAEWAAVRSVGAALGPVWLDEALRVDPAERTAEIVRAQREWWDPGTASLLDPAALAAVLPGEVPEPPPNRRGSDRPGHAAEVLLVPARAGYEVPGLVPEVIGTVNWCGSASHPGLDVVDQIAVLRHLEGVYGAELYYFGRGVELAVSRPPVTREAVAMCAIEQFCFSGSLTETIGGVRDVAMEQAAGRHWHLWWD</sequence>